<dbReference type="OrthoDB" id="3034721at2"/>
<feature type="transmembrane region" description="Helical" evidence="1">
    <location>
        <begin position="6"/>
        <end position="23"/>
    </location>
</feature>
<sequence length="174" mass="18282">MPLAAIIQGTPIWVWVLLVFLLSRGFKAMNSGTAPLSKLAIVPLVFTAWGILHLIADPLAGWSSVIVWVVCALAGIAGGVFIAKRTRFIVDPVANTVMLPGSVLPLVLIVFTFAARFWLGVQLATATSLSSLGICVLLSAAVSGVVAGVFGGRFLTYWKAMSARRVVQACSQGA</sequence>
<evidence type="ECO:0008006" key="4">
    <source>
        <dbReference type="Google" id="ProtNLM"/>
    </source>
</evidence>
<dbReference type="HOGENOM" id="CLU_125921_0_0_4"/>
<accession>B2JUQ3</accession>
<name>B2JUQ3_PARP8</name>
<keyword evidence="2" id="KW-0614">Plasmid</keyword>
<feature type="transmembrane region" description="Helical" evidence="1">
    <location>
        <begin position="62"/>
        <end position="83"/>
    </location>
</feature>
<dbReference type="Proteomes" id="UP000001192">
    <property type="component" value="Plasmid pBPHY01"/>
</dbReference>
<dbReference type="EMBL" id="CP001045">
    <property type="protein sequence ID" value="ACC76224.1"/>
    <property type="molecule type" value="Genomic_DNA"/>
</dbReference>
<keyword evidence="3" id="KW-1185">Reference proteome</keyword>
<evidence type="ECO:0000313" key="2">
    <source>
        <dbReference type="EMBL" id="ACC76224.1"/>
    </source>
</evidence>
<organism evidence="2 3">
    <name type="scientific">Paraburkholderia phymatum (strain DSM 17167 / CIP 108236 / LMG 21445 / STM815)</name>
    <name type="common">Burkholderia phymatum</name>
    <dbReference type="NCBI Taxonomy" id="391038"/>
    <lineage>
        <taxon>Bacteria</taxon>
        <taxon>Pseudomonadati</taxon>
        <taxon>Pseudomonadota</taxon>
        <taxon>Betaproteobacteria</taxon>
        <taxon>Burkholderiales</taxon>
        <taxon>Burkholderiaceae</taxon>
        <taxon>Paraburkholderia</taxon>
    </lineage>
</organism>
<dbReference type="KEGG" id="bph:Bphy_7226"/>
<feature type="transmembrane region" description="Helical" evidence="1">
    <location>
        <begin position="95"/>
        <end position="119"/>
    </location>
</feature>
<dbReference type="InterPro" id="IPR046730">
    <property type="entry name" value="DUF6622"/>
</dbReference>
<keyword evidence="1" id="KW-0472">Membrane</keyword>
<evidence type="ECO:0000256" key="1">
    <source>
        <dbReference type="SAM" id="Phobius"/>
    </source>
</evidence>
<dbReference type="Pfam" id="PF20327">
    <property type="entry name" value="DUF6622"/>
    <property type="match status" value="1"/>
</dbReference>
<reference evidence="3" key="1">
    <citation type="journal article" date="2014" name="Stand. Genomic Sci.">
        <title>Complete genome sequence of Burkholderia phymatum STM815(T), a broad host range and efficient nitrogen-fixing symbiont of Mimosa species.</title>
        <authorList>
            <person name="Moulin L."/>
            <person name="Klonowska A."/>
            <person name="Caroline B."/>
            <person name="Booth K."/>
            <person name="Vriezen J.A."/>
            <person name="Melkonian R."/>
            <person name="James E.K."/>
            <person name="Young J.P."/>
            <person name="Bena G."/>
            <person name="Hauser L."/>
            <person name="Land M."/>
            <person name="Kyrpides N."/>
            <person name="Bruce D."/>
            <person name="Chain P."/>
            <person name="Copeland A."/>
            <person name="Pitluck S."/>
            <person name="Woyke T."/>
            <person name="Lizotte-Waniewski M."/>
            <person name="Bristow J."/>
            <person name="Riley M."/>
        </authorList>
    </citation>
    <scope>NUCLEOTIDE SEQUENCE [LARGE SCALE GENOMIC DNA]</scope>
    <source>
        <strain evidence="3">DSM 17167 / CIP 108236 / LMG 21445 / STM815</strain>
        <plasmid evidence="3">Plasmid pBPHY01</plasmid>
    </source>
</reference>
<feature type="transmembrane region" description="Helical" evidence="1">
    <location>
        <begin position="131"/>
        <end position="155"/>
    </location>
</feature>
<evidence type="ECO:0000313" key="3">
    <source>
        <dbReference type="Proteomes" id="UP000001192"/>
    </source>
</evidence>
<proteinExistence type="predicted"/>
<protein>
    <recommendedName>
        <fullName evidence="4">Transmembrane protein</fullName>
    </recommendedName>
</protein>
<feature type="transmembrane region" description="Helical" evidence="1">
    <location>
        <begin position="35"/>
        <end position="56"/>
    </location>
</feature>
<geneLocation type="plasmid" evidence="2 3">
    <name>pBPHY01</name>
</geneLocation>
<dbReference type="AlphaFoldDB" id="B2JUQ3"/>
<keyword evidence="1" id="KW-0812">Transmembrane</keyword>
<gene>
    <name evidence="2" type="ordered locus">Bphy_7226</name>
</gene>
<dbReference type="RefSeq" id="WP_012406380.1">
    <property type="nucleotide sequence ID" value="NC_010625.1"/>
</dbReference>
<keyword evidence="1" id="KW-1133">Transmembrane helix</keyword>